<dbReference type="SMART" id="SM00530">
    <property type="entry name" value="HTH_XRE"/>
    <property type="match status" value="2"/>
</dbReference>
<keyword evidence="3" id="KW-0472">Membrane</keyword>
<dbReference type="InterPro" id="IPR001387">
    <property type="entry name" value="Cro/C1-type_HTH"/>
</dbReference>
<keyword evidence="3" id="KW-0812">Transmembrane</keyword>
<dbReference type="Gene3D" id="1.10.260.40">
    <property type="entry name" value="lambda repressor-like DNA-binding domains"/>
    <property type="match status" value="2"/>
</dbReference>
<dbReference type="Pfam" id="PF01381">
    <property type="entry name" value="HTH_3"/>
    <property type="match status" value="2"/>
</dbReference>
<evidence type="ECO:0000313" key="5">
    <source>
        <dbReference type="EMBL" id="HIZ09125.1"/>
    </source>
</evidence>
<dbReference type="GO" id="GO:0003677">
    <property type="term" value="F:DNA binding"/>
    <property type="evidence" value="ECO:0007669"/>
    <property type="project" value="UniProtKB-KW"/>
</dbReference>
<dbReference type="PROSITE" id="PS50943">
    <property type="entry name" value="HTH_CROC1"/>
    <property type="match status" value="2"/>
</dbReference>
<proteinExistence type="predicted"/>
<keyword evidence="1" id="KW-0238">DNA-binding</keyword>
<accession>A0A9D2D607</accession>
<evidence type="ECO:0000256" key="2">
    <source>
        <dbReference type="SAM" id="MobiDB-lite"/>
    </source>
</evidence>
<feature type="compositionally biased region" description="Acidic residues" evidence="2">
    <location>
        <begin position="236"/>
        <end position="273"/>
    </location>
</feature>
<sequence length="549" mass="59794">MSAIGENIRSIRREQKLTQLALAMRVGVTPQAVGKWERGESEPDISLLLPIAKALNVTAETLFGLENRRGSAPASFLAEEFPESLKCRRLAANLTQAELARKLDVRPQTVSKWENGVCAPDAGYLAALCGLYGISPSALLSERALPPQRAQSHAVPAAPAPAAAECVKKPGFFSKRPVRAAALALFLVLALCIVLVPFSLGSSSPSLPGSSAQQPEDPVPPGGGTEEPENPGSGTDDPEDPGDGTEEPEDPGDGTDAPEEPDGGTEEPEEPENPGELPPPEITYYTLTLYSDVAPFPEENTVWQDELVQEGWTVTADGAEEKGDVCLPPFGADMYILTGYTYKDGTPVQFPLTMTRDTALYAQQQPAWLDWAAESCYTAQQAELALCRELDTAYIFLEGYIRFYGELCDLLARCPQAPRAELFRYLNDPGRDPVFPRTVQATVNGERMFLPLGDIPEPRSRYPEIFNSLPELTAFEEFCDKYIRQPCLQLTYAMTQENVPLESAVVSAIKNFAPFVSLGHESRTAAYRAFLEEHADAAAYAFPEISLAR</sequence>
<gene>
    <name evidence="5" type="ORF">H9726_01430</name>
</gene>
<feature type="transmembrane region" description="Helical" evidence="3">
    <location>
        <begin position="178"/>
        <end position="200"/>
    </location>
</feature>
<evidence type="ECO:0000313" key="6">
    <source>
        <dbReference type="Proteomes" id="UP000824025"/>
    </source>
</evidence>
<reference evidence="5" key="2">
    <citation type="submission" date="2021-04" db="EMBL/GenBank/DDBJ databases">
        <authorList>
            <person name="Gilroy R."/>
        </authorList>
    </citation>
    <scope>NUCLEOTIDE SEQUENCE</scope>
    <source>
        <strain evidence="5">CHK192-19661</strain>
    </source>
</reference>
<evidence type="ECO:0000256" key="3">
    <source>
        <dbReference type="SAM" id="Phobius"/>
    </source>
</evidence>
<dbReference type="Proteomes" id="UP000824025">
    <property type="component" value="Unassembled WGS sequence"/>
</dbReference>
<feature type="domain" description="HTH cro/C1-type" evidence="4">
    <location>
        <begin position="8"/>
        <end position="62"/>
    </location>
</feature>
<dbReference type="PANTHER" id="PTHR46558:SF11">
    <property type="entry name" value="HTH-TYPE TRANSCRIPTIONAL REGULATOR XRE"/>
    <property type="match status" value="1"/>
</dbReference>
<organism evidence="5 6">
    <name type="scientific">Candidatus Borkfalkia avicola</name>
    <dbReference type="NCBI Taxonomy" id="2838503"/>
    <lineage>
        <taxon>Bacteria</taxon>
        <taxon>Bacillati</taxon>
        <taxon>Bacillota</taxon>
        <taxon>Clostridia</taxon>
        <taxon>Christensenellales</taxon>
        <taxon>Christensenellaceae</taxon>
        <taxon>Candidatus Borkfalkia</taxon>
    </lineage>
</organism>
<dbReference type="AlphaFoldDB" id="A0A9D2D607"/>
<feature type="domain" description="HTH cro/C1-type" evidence="4">
    <location>
        <begin position="85"/>
        <end position="139"/>
    </location>
</feature>
<feature type="region of interest" description="Disordered" evidence="2">
    <location>
        <begin position="203"/>
        <end position="282"/>
    </location>
</feature>
<dbReference type="InterPro" id="IPR010982">
    <property type="entry name" value="Lambda_DNA-bd_dom_sf"/>
</dbReference>
<evidence type="ECO:0000256" key="1">
    <source>
        <dbReference type="ARBA" id="ARBA00023125"/>
    </source>
</evidence>
<dbReference type="EMBL" id="DXCF01000005">
    <property type="protein sequence ID" value="HIZ09125.1"/>
    <property type="molecule type" value="Genomic_DNA"/>
</dbReference>
<comment type="caution">
    <text evidence="5">The sequence shown here is derived from an EMBL/GenBank/DDBJ whole genome shotgun (WGS) entry which is preliminary data.</text>
</comment>
<dbReference type="SUPFAM" id="SSF47413">
    <property type="entry name" value="lambda repressor-like DNA-binding domains"/>
    <property type="match status" value="2"/>
</dbReference>
<reference evidence="5" key="1">
    <citation type="journal article" date="2021" name="PeerJ">
        <title>Extensive microbial diversity within the chicken gut microbiome revealed by metagenomics and culture.</title>
        <authorList>
            <person name="Gilroy R."/>
            <person name="Ravi A."/>
            <person name="Getino M."/>
            <person name="Pursley I."/>
            <person name="Horton D.L."/>
            <person name="Alikhan N.F."/>
            <person name="Baker D."/>
            <person name="Gharbi K."/>
            <person name="Hall N."/>
            <person name="Watson M."/>
            <person name="Adriaenssens E.M."/>
            <person name="Foster-Nyarko E."/>
            <person name="Jarju S."/>
            <person name="Secka A."/>
            <person name="Antonio M."/>
            <person name="Oren A."/>
            <person name="Chaudhuri R.R."/>
            <person name="La Ragione R."/>
            <person name="Hildebrand F."/>
            <person name="Pallen M.J."/>
        </authorList>
    </citation>
    <scope>NUCLEOTIDE SEQUENCE</scope>
    <source>
        <strain evidence="5">CHK192-19661</strain>
    </source>
</reference>
<name>A0A9D2D607_9FIRM</name>
<keyword evidence="3" id="KW-1133">Transmembrane helix</keyword>
<evidence type="ECO:0000259" key="4">
    <source>
        <dbReference type="PROSITE" id="PS50943"/>
    </source>
</evidence>
<dbReference type="CDD" id="cd00093">
    <property type="entry name" value="HTH_XRE"/>
    <property type="match status" value="2"/>
</dbReference>
<protein>
    <submittedName>
        <fullName evidence="5">Helix-turn-helix domain-containing protein</fullName>
    </submittedName>
</protein>
<dbReference type="PANTHER" id="PTHR46558">
    <property type="entry name" value="TRACRIPTIONAL REGULATORY PROTEIN-RELATED-RELATED"/>
    <property type="match status" value="1"/>
</dbReference>